<dbReference type="EC" id="3.2.1.14" evidence="2"/>
<dbReference type="SUPFAM" id="SSF54556">
    <property type="entry name" value="Chitinase insertion domain"/>
    <property type="match status" value="1"/>
</dbReference>
<dbReference type="InterPro" id="IPR050314">
    <property type="entry name" value="Glycosyl_Hydrlase_18"/>
</dbReference>
<comment type="similarity">
    <text evidence="7">Belongs to the glycosyl hydrolase 18 family.</text>
</comment>
<dbReference type="PROSITE" id="PS51910">
    <property type="entry name" value="GH18_2"/>
    <property type="match status" value="1"/>
</dbReference>
<dbReference type="PANTHER" id="PTHR11177">
    <property type="entry name" value="CHITINASE"/>
    <property type="match status" value="1"/>
</dbReference>
<keyword evidence="10" id="KW-1185">Reference proteome</keyword>
<evidence type="ECO:0000256" key="7">
    <source>
        <dbReference type="RuleBase" id="RU004453"/>
    </source>
</evidence>
<feature type="domain" description="GH18" evidence="8">
    <location>
        <begin position="46"/>
        <end position="385"/>
    </location>
</feature>
<protein>
    <recommendedName>
        <fullName evidence="2">chitinase</fullName>
        <ecNumber evidence="2">3.2.1.14</ecNumber>
    </recommendedName>
</protein>
<dbReference type="InterPro" id="IPR001579">
    <property type="entry name" value="Glyco_hydro_18_chit_AS"/>
</dbReference>
<dbReference type="RefSeq" id="WP_107011595.1">
    <property type="nucleotide sequence ID" value="NZ_CP028136.1"/>
</dbReference>
<dbReference type="Gene3D" id="3.20.20.80">
    <property type="entry name" value="Glycosidases"/>
    <property type="match status" value="1"/>
</dbReference>
<evidence type="ECO:0000256" key="3">
    <source>
        <dbReference type="ARBA" id="ARBA00022801"/>
    </source>
</evidence>
<dbReference type="Pfam" id="PF00704">
    <property type="entry name" value="Glyco_hydro_18"/>
    <property type="match status" value="1"/>
</dbReference>
<keyword evidence="3 6" id="KW-0378">Hydrolase</keyword>
<keyword evidence="4" id="KW-0146">Chitin degradation</keyword>
<dbReference type="GO" id="GO:0008061">
    <property type="term" value="F:chitin binding"/>
    <property type="evidence" value="ECO:0007669"/>
    <property type="project" value="InterPro"/>
</dbReference>
<dbReference type="PANTHER" id="PTHR11177:SF317">
    <property type="entry name" value="CHITINASE 12-RELATED"/>
    <property type="match status" value="1"/>
</dbReference>
<gene>
    <name evidence="9" type="ORF">C7S20_05795</name>
</gene>
<dbReference type="SUPFAM" id="SSF51445">
    <property type="entry name" value="(Trans)glycosidases"/>
    <property type="match status" value="1"/>
</dbReference>
<dbReference type="InterPro" id="IPR029070">
    <property type="entry name" value="Chitinase_insertion_sf"/>
</dbReference>
<dbReference type="Gene3D" id="3.10.50.10">
    <property type="match status" value="1"/>
</dbReference>
<proteinExistence type="inferred from homology"/>
<dbReference type="OrthoDB" id="9775889at2"/>
<organism evidence="9 10">
    <name type="scientific">Christiangramia fulva</name>
    <dbReference type="NCBI Taxonomy" id="2126553"/>
    <lineage>
        <taxon>Bacteria</taxon>
        <taxon>Pseudomonadati</taxon>
        <taxon>Bacteroidota</taxon>
        <taxon>Flavobacteriia</taxon>
        <taxon>Flavobacteriales</taxon>
        <taxon>Flavobacteriaceae</taxon>
        <taxon>Christiangramia</taxon>
    </lineage>
</organism>
<dbReference type="GO" id="GO:0008843">
    <property type="term" value="F:endochitinase activity"/>
    <property type="evidence" value="ECO:0007669"/>
    <property type="project" value="UniProtKB-EC"/>
</dbReference>
<evidence type="ECO:0000259" key="8">
    <source>
        <dbReference type="PROSITE" id="PS51910"/>
    </source>
</evidence>
<evidence type="ECO:0000313" key="9">
    <source>
        <dbReference type="EMBL" id="AVR44817.1"/>
    </source>
</evidence>
<dbReference type="Proteomes" id="UP000241507">
    <property type="component" value="Chromosome"/>
</dbReference>
<evidence type="ECO:0000256" key="1">
    <source>
        <dbReference type="ARBA" id="ARBA00000822"/>
    </source>
</evidence>
<dbReference type="InterPro" id="IPR011583">
    <property type="entry name" value="Chitinase_II/V-like_cat"/>
</dbReference>
<dbReference type="CDD" id="cd06548">
    <property type="entry name" value="GH18_chitinase"/>
    <property type="match status" value="1"/>
</dbReference>
<evidence type="ECO:0000256" key="2">
    <source>
        <dbReference type="ARBA" id="ARBA00012729"/>
    </source>
</evidence>
<dbReference type="GO" id="GO:0006032">
    <property type="term" value="P:chitin catabolic process"/>
    <property type="evidence" value="ECO:0007669"/>
    <property type="project" value="UniProtKB-KW"/>
</dbReference>
<evidence type="ECO:0000256" key="5">
    <source>
        <dbReference type="ARBA" id="ARBA00023295"/>
    </source>
</evidence>
<evidence type="ECO:0000256" key="6">
    <source>
        <dbReference type="RuleBase" id="RU000489"/>
    </source>
</evidence>
<dbReference type="SMART" id="SM00636">
    <property type="entry name" value="Glyco_18"/>
    <property type="match status" value="1"/>
</dbReference>
<dbReference type="EMBL" id="CP028136">
    <property type="protein sequence ID" value="AVR44817.1"/>
    <property type="molecule type" value="Genomic_DNA"/>
</dbReference>
<name>A0A2R3Z3H0_9FLAO</name>
<sequence>MKYPIFFLKKLSLTIWLICLSPILNPINIHGNSKFPIEGNLGNNDFKIIAYATPSTNEISSETAKQMNQIIYSFLHLKGNKLEASEKDKEYLSYLNSLKEVNPNLKVLVSLGGWGGCETCSDVFSSEKGREEFVSSVKEFLQKNNYNGIDLDWEYPVIEGFPGHAFKPADKENFTALVSELRKALGPDYVISFAAGGFKDYLAKSINWEEVMPLVDHVNIMSYDIVNGNSTKTGHHTSLFSTENQPISTDYSVRYLDSIGVPREKMVIGAAFYARVWENVKKTLNGRYQPGKFKQGVAYRQLKDFFEKNPGFKIYWDSVAHAPYAYNEEKGFFATFDDSLSVAQKTAYAIKNDLGGIMFWELSNDKAEDGLLDVIYRVKENMETN</sequence>
<evidence type="ECO:0000256" key="4">
    <source>
        <dbReference type="ARBA" id="ARBA00023024"/>
    </source>
</evidence>
<accession>A0A2R3Z3H0</accession>
<dbReference type="GO" id="GO:0005975">
    <property type="term" value="P:carbohydrate metabolic process"/>
    <property type="evidence" value="ECO:0007669"/>
    <property type="project" value="InterPro"/>
</dbReference>
<dbReference type="InterPro" id="IPR017853">
    <property type="entry name" value="GH"/>
</dbReference>
<dbReference type="KEGG" id="grs:C7S20_05795"/>
<keyword evidence="4" id="KW-0119">Carbohydrate metabolism</keyword>
<dbReference type="InterPro" id="IPR001223">
    <property type="entry name" value="Glyco_hydro18_cat"/>
</dbReference>
<comment type="catalytic activity">
    <reaction evidence="1">
        <text>Random endo-hydrolysis of N-acetyl-beta-D-glucosaminide (1-&gt;4)-beta-linkages in chitin and chitodextrins.</text>
        <dbReference type="EC" id="3.2.1.14"/>
    </reaction>
</comment>
<dbReference type="AlphaFoldDB" id="A0A2R3Z3H0"/>
<evidence type="ECO:0000313" key="10">
    <source>
        <dbReference type="Proteomes" id="UP000241507"/>
    </source>
</evidence>
<reference evidence="10" key="1">
    <citation type="submission" date="2018-03" db="EMBL/GenBank/DDBJ databases">
        <title>Gramella fulva sp. nov., isolated from a dry surface of tidal flat.</title>
        <authorList>
            <person name="Hwang S.H."/>
            <person name="Hwang W.M."/>
            <person name="Kang K."/>
            <person name="Ahn T.-Y."/>
        </authorList>
    </citation>
    <scope>NUCLEOTIDE SEQUENCE [LARGE SCALE GENOMIC DNA]</scope>
    <source>
        <strain evidence="10">SH35</strain>
    </source>
</reference>
<keyword evidence="5 6" id="KW-0326">Glycosidase</keyword>
<dbReference type="PROSITE" id="PS01095">
    <property type="entry name" value="GH18_1"/>
    <property type="match status" value="1"/>
</dbReference>
<keyword evidence="4" id="KW-0624">Polysaccharide degradation</keyword>